<dbReference type="InterPro" id="IPR036366">
    <property type="entry name" value="PGBDSf"/>
</dbReference>
<organism evidence="9 10">
    <name type="scientific">Chitinophaga silvisoli</name>
    <dbReference type="NCBI Taxonomy" id="2291814"/>
    <lineage>
        <taxon>Bacteria</taxon>
        <taxon>Pseudomonadati</taxon>
        <taxon>Bacteroidota</taxon>
        <taxon>Chitinophagia</taxon>
        <taxon>Chitinophagales</taxon>
        <taxon>Chitinophagaceae</taxon>
        <taxon>Chitinophaga</taxon>
    </lineage>
</organism>
<evidence type="ECO:0000256" key="6">
    <source>
        <dbReference type="ARBA" id="ARBA00023316"/>
    </source>
</evidence>
<evidence type="ECO:0000256" key="2">
    <source>
        <dbReference type="ARBA" id="ARBA00005992"/>
    </source>
</evidence>
<evidence type="ECO:0000313" key="10">
    <source>
        <dbReference type="Proteomes" id="UP000261174"/>
    </source>
</evidence>
<accession>A0A3E1P6B4</accession>
<keyword evidence="5 7" id="KW-0573">Peptidoglycan synthesis</keyword>
<dbReference type="Gene3D" id="1.10.101.10">
    <property type="entry name" value="PGBD-like superfamily/PGBD"/>
    <property type="match status" value="1"/>
</dbReference>
<feature type="domain" description="L,D-TPase catalytic" evidence="8">
    <location>
        <begin position="335"/>
        <end position="512"/>
    </location>
</feature>
<sequence>MGINFLFYFYSTHHFKSLIMRNVPLFLLALAAVFASCNHEGKRKRQRARDTSHYTQKDYIDLILDSNTVNSFLQHDTSNASYIRNFYRQRNFHFAWIGNDGQLTEQAGNFINLMKSDADFGLNDSSIISRPLRAVYDTLMMEGGKLKPGDKTASQIELALTAQFFVYGNKVWGGLTSDTAKDLEWFIPRKQINIEGLLDSMITRPANAFEEPVNIQYKLLRNKLKQLAALEKEPWDSLRATEKLYKQGATAPVIAGVKHRLHLLGDLAAADTSSVFTPALDSAIRNFQDRTGLKTDGTIQAPLLRALNVTPKQRITQILINMERLRWVPASPPSTYLLVNIPAFKLYVYDSNKVDWSCNVVVGKPGANTVIFSNEVKYVVFAPYWNVPPGILVNEVLPAMRRNSGYLARNHMEVVTGNGKPVSAGSINWSKATASNFPYIIRQLPGGSNALGKVKFLFPNEYNIYLHDTPSKGLFGENKRTFSHGCIRVSEPQHLAEWLLRYDSSWTKAKIVDAMNGSKEKFVTLKQRVPVYIGYFTAFVDSEGRLNFRDDVYGHDAKLATTLFGTKADL</sequence>
<evidence type="ECO:0000256" key="4">
    <source>
        <dbReference type="ARBA" id="ARBA00022960"/>
    </source>
</evidence>
<protein>
    <submittedName>
        <fullName evidence="9">Murein L,D-transpeptidase</fullName>
    </submittedName>
</protein>
<dbReference type="Pfam" id="PF03734">
    <property type="entry name" value="YkuD"/>
    <property type="match status" value="1"/>
</dbReference>
<dbReference type="InterPro" id="IPR036365">
    <property type="entry name" value="PGBD-like_sf"/>
</dbReference>
<dbReference type="InterPro" id="IPR045380">
    <property type="entry name" value="LD_TPept_scaffold_dom"/>
</dbReference>
<dbReference type="InterPro" id="IPR005490">
    <property type="entry name" value="LD_TPept_cat_dom"/>
</dbReference>
<proteinExistence type="inferred from homology"/>
<evidence type="ECO:0000256" key="1">
    <source>
        <dbReference type="ARBA" id="ARBA00004752"/>
    </source>
</evidence>
<evidence type="ECO:0000256" key="5">
    <source>
        <dbReference type="ARBA" id="ARBA00022984"/>
    </source>
</evidence>
<comment type="caution">
    <text evidence="9">The sequence shown here is derived from an EMBL/GenBank/DDBJ whole genome shotgun (WGS) entry which is preliminary data.</text>
</comment>
<name>A0A3E1P6B4_9BACT</name>
<dbReference type="PANTHER" id="PTHR41533:SF2">
    <property type="entry name" value="BLR7131 PROTEIN"/>
    <property type="match status" value="1"/>
</dbReference>
<dbReference type="PROSITE" id="PS52029">
    <property type="entry name" value="LD_TPASE"/>
    <property type="match status" value="1"/>
</dbReference>
<comment type="similarity">
    <text evidence="2">Belongs to the YkuD family.</text>
</comment>
<feature type="active site" description="Proton donor/acceptor" evidence="7">
    <location>
        <position position="467"/>
    </location>
</feature>
<dbReference type="EMBL" id="QTJV01000002">
    <property type="protein sequence ID" value="RFM35733.1"/>
    <property type="molecule type" value="Genomic_DNA"/>
</dbReference>
<evidence type="ECO:0000259" key="8">
    <source>
        <dbReference type="PROSITE" id="PS52029"/>
    </source>
</evidence>
<keyword evidence="3" id="KW-0808">Transferase</keyword>
<evidence type="ECO:0000256" key="7">
    <source>
        <dbReference type="PROSITE-ProRule" id="PRU01373"/>
    </source>
</evidence>
<dbReference type="Gene3D" id="2.40.440.10">
    <property type="entry name" value="L,D-transpeptidase catalytic domain-like"/>
    <property type="match status" value="1"/>
</dbReference>
<dbReference type="InterPro" id="IPR038063">
    <property type="entry name" value="Transpep_catalytic_dom"/>
</dbReference>
<keyword evidence="10" id="KW-1185">Reference proteome</keyword>
<dbReference type="Proteomes" id="UP000261174">
    <property type="component" value="Unassembled WGS sequence"/>
</dbReference>
<dbReference type="InterPro" id="IPR052905">
    <property type="entry name" value="LD-transpeptidase_YkuD-like"/>
</dbReference>
<dbReference type="PANTHER" id="PTHR41533">
    <property type="entry name" value="L,D-TRANSPEPTIDASE HI_1667-RELATED"/>
    <property type="match status" value="1"/>
</dbReference>
<comment type="pathway">
    <text evidence="1 7">Cell wall biogenesis; peptidoglycan biosynthesis.</text>
</comment>
<dbReference type="CDD" id="cd16913">
    <property type="entry name" value="YkuD_like"/>
    <property type="match status" value="1"/>
</dbReference>
<dbReference type="SUPFAM" id="SSF141523">
    <property type="entry name" value="L,D-transpeptidase catalytic domain-like"/>
    <property type="match status" value="1"/>
</dbReference>
<reference evidence="9 10" key="1">
    <citation type="submission" date="2018-08" db="EMBL/GenBank/DDBJ databases">
        <title>Chitinophaga sp. K20C18050901, a novel bacterium isolated from forest soil.</title>
        <authorList>
            <person name="Wang C."/>
        </authorList>
    </citation>
    <scope>NUCLEOTIDE SEQUENCE [LARGE SCALE GENOMIC DNA]</scope>
    <source>
        <strain evidence="9 10">K20C18050901</strain>
    </source>
</reference>
<gene>
    <name evidence="9" type="ORF">DXN04_10205</name>
</gene>
<feature type="active site" description="Nucleophile" evidence="7">
    <location>
        <position position="486"/>
    </location>
</feature>
<keyword evidence="6 7" id="KW-0961">Cell wall biogenesis/degradation</keyword>
<dbReference type="GO" id="GO:0071555">
    <property type="term" value="P:cell wall organization"/>
    <property type="evidence" value="ECO:0007669"/>
    <property type="project" value="UniProtKB-UniRule"/>
</dbReference>
<evidence type="ECO:0000313" key="9">
    <source>
        <dbReference type="EMBL" id="RFM35733.1"/>
    </source>
</evidence>
<dbReference type="Pfam" id="PF20142">
    <property type="entry name" value="Scaffold"/>
    <property type="match status" value="1"/>
</dbReference>
<dbReference type="GO" id="GO:0004180">
    <property type="term" value="F:carboxypeptidase activity"/>
    <property type="evidence" value="ECO:0007669"/>
    <property type="project" value="UniProtKB-ARBA"/>
</dbReference>
<dbReference type="GO" id="GO:0009252">
    <property type="term" value="P:peptidoglycan biosynthetic process"/>
    <property type="evidence" value="ECO:0007669"/>
    <property type="project" value="UniProtKB-UniPathway"/>
</dbReference>
<keyword evidence="4 7" id="KW-0133">Cell shape</keyword>
<dbReference type="GO" id="GO:0008360">
    <property type="term" value="P:regulation of cell shape"/>
    <property type="evidence" value="ECO:0007669"/>
    <property type="project" value="UniProtKB-UniRule"/>
</dbReference>
<dbReference type="SUPFAM" id="SSF47090">
    <property type="entry name" value="PGBD-like"/>
    <property type="match status" value="1"/>
</dbReference>
<dbReference type="AlphaFoldDB" id="A0A3E1P6B4"/>
<dbReference type="UniPathway" id="UPA00219"/>
<evidence type="ECO:0000256" key="3">
    <source>
        <dbReference type="ARBA" id="ARBA00022679"/>
    </source>
</evidence>
<dbReference type="GO" id="GO:0016740">
    <property type="term" value="F:transferase activity"/>
    <property type="evidence" value="ECO:0007669"/>
    <property type="project" value="UniProtKB-KW"/>
</dbReference>